<comment type="caution">
    <text evidence="4">The sequence shown here is derived from an EMBL/GenBank/DDBJ whole genome shotgun (WGS) entry which is preliminary data.</text>
</comment>
<evidence type="ECO:0000256" key="1">
    <source>
        <dbReference type="ARBA" id="ARBA00022603"/>
    </source>
</evidence>
<evidence type="ECO:0000313" key="4">
    <source>
        <dbReference type="EMBL" id="GAA3868789.1"/>
    </source>
</evidence>
<accession>A0ABP7KA57</accession>
<organism evidence="4 5">
    <name type="scientific">Celeribacter arenosi</name>
    <dbReference type="NCBI Taxonomy" id="792649"/>
    <lineage>
        <taxon>Bacteria</taxon>
        <taxon>Pseudomonadati</taxon>
        <taxon>Pseudomonadota</taxon>
        <taxon>Alphaproteobacteria</taxon>
        <taxon>Rhodobacterales</taxon>
        <taxon>Roseobacteraceae</taxon>
        <taxon>Celeribacter</taxon>
    </lineage>
</organism>
<dbReference type="Pfam" id="PF13649">
    <property type="entry name" value="Methyltransf_25"/>
    <property type="match status" value="1"/>
</dbReference>
<sequence>MADWNPDLYARFAGLRRQPALDLLARVGALPSGDVIDLGCGNGAVGPVLATRFPDRARLGVDLSPAMLAQARDGGHYTVLHEADLTQWRPDAPPALIFSNAALNWVPDHATLIARLVGMLAAGGMLAVQVPAQHDEPSHAMVHDIARDLAPDVVTTPQAHTHVRAPCDYAELLAPMGEANVWTTQYMQRLDPVGQGHPVRHFTQSTYLRRYLDLLESAQLADAFLDRYDTALFEAYPPDESGAVWFPFKRLFFTLRTGA</sequence>
<dbReference type="SUPFAM" id="SSF53335">
    <property type="entry name" value="S-adenosyl-L-methionine-dependent methyltransferases"/>
    <property type="match status" value="1"/>
</dbReference>
<evidence type="ECO:0000259" key="3">
    <source>
        <dbReference type="Pfam" id="PF13649"/>
    </source>
</evidence>
<reference evidence="5" key="1">
    <citation type="journal article" date="2019" name="Int. J. Syst. Evol. Microbiol.">
        <title>The Global Catalogue of Microorganisms (GCM) 10K type strain sequencing project: providing services to taxonomists for standard genome sequencing and annotation.</title>
        <authorList>
            <consortium name="The Broad Institute Genomics Platform"/>
            <consortium name="The Broad Institute Genome Sequencing Center for Infectious Disease"/>
            <person name="Wu L."/>
            <person name="Ma J."/>
        </authorList>
    </citation>
    <scope>NUCLEOTIDE SEQUENCE [LARGE SCALE GENOMIC DNA]</scope>
    <source>
        <strain evidence="5">JCM 17190</strain>
    </source>
</reference>
<dbReference type="InterPro" id="IPR029063">
    <property type="entry name" value="SAM-dependent_MTases_sf"/>
</dbReference>
<dbReference type="CDD" id="cd02440">
    <property type="entry name" value="AdoMet_MTases"/>
    <property type="match status" value="1"/>
</dbReference>
<dbReference type="Gene3D" id="1.10.150.290">
    <property type="entry name" value="S-adenosyl-L-methionine-dependent methyltransferases"/>
    <property type="match status" value="1"/>
</dbReference>
<dbReference type="PANTHER" id="PTHR43861">
    <property type="entry name" value="TRANS-ACONITATE 2-METHYLTRANSFERASE-RELATED"/>
    <property type="match status" value="1"/>
</dbReference>
<dbReference type="InterPro" id="IPR041698">
    <property type="entry name" value="Methyltransf_25"/>
</dbReference>
<dbReference type="Gene3D" id="3.40.50.150">
    <property type="entry name" value="Vaccinia Virus protein VP39"/>
    <property type="match status" value="1"/>
</dbReference>
<protein>
    <submittedName>
        <fullName evidence="4">Methyltransferase domain-containing protein</fullName>
    </submittedName>
</protein>
<dbReference type="GO" id="GO:0032259">
    <property type="term" value="P:methylation"/>
    <property type="evidence" value="ECO:0007669"/>
    <property type="project" value="UniProtKB-KW"/>
</dbReference>
<dbReference type="InterPro" id="IPR023149">
    <property type="entry name" value="Trans_acon_MeTrfase_C"/>
</dbReference>
<keyword evidence="2" id="KW-0808">Transferase</keyword>
<keyword evidence="1 4" id="KW-0489">Methyltransferase</keyword>
<keyword evidence="5" id="KW-1185">Reference proteome</keyword>
<dbReference type="GO" id="GO:0008168">
    <property type="term" value="F:methyltransferase activity"/>
    <property type="evidence" value="ECO:0007669"/>
    <property type="project" value="UniProtKB-KW"/>
</dbReference>
<dbReference type="PANTHER" id="PTHR43861:SF1">
    <property type="entry name" value="TRANS-ACONITATE 2-METHYLTRANSFERASE"/>
    <property type="match status" value="1"/>
</dbReference>
<dbReference type="EMBL" id="BAABDF010000007">
    <property type="protein sequence ID" value="GAA3868789.1"/>
    <property type="molecule type" value="Genomic_DNA"/>
</dbReference>
<dbReference type="RefSeq" id="WP_344846638.1">
    <property type="nucleotide sequence ID" value="NZ_BAABDF010000007.1"/>
</dbReference>
<feature type="domain" description="Methyltransferase" evidence="3">
    <location>
        <begin position="35"/>
        <end position="124"/>
    </location>
</feature>
<evidence type="ECO:0000313" key="5">
    <source>
        <dbReference type="Proteomes" id="UP001399917"/>
    </source>
</evidence>
<gene>
    <name evidence="4" type="ORF">GCM10022404_18620</name>
</gene>
<evidence type="ECO:0000256" key="2">
    <source>
        <dbReference type="ARBA" id="ARBA00022679"/>
    </source>
</evidence>
<proteinExistence type="predicted"/>
<dbReference type="Proteomes" id="UP001399917">
    <property type="component" value="Unassembled WGS sequence"/>
</dbReference>
<name>A0ABP7KA57_9RHOB</name>